<evidence type="ECO:0000256" key="3">
    <source>
        <dbReference type="ARBA" id="ARBA00022741"/>
    </source>
</evidence>
<dbReference type="GO" id="GO:0003723">
    <property type="term" value="F:RNA binding"/>
    <property type="evidence" value="ECO:0007669"/>
    <property type="project" value="UniProtKB-ARBA"/>
</dbReference>
<dbReference type="Proteomes" id="UP000275951">
    <property type="component" value="Chromosome"/>
</dbReference>
<evidence type="ECO:0000256" key="6">
    <source>
        <dbReference type="ARBA" id="ARBA00022840"/>
    </source>
</evidence>
<dbReference type="InterPro" id="IPR050079">
    <property type="entry name" value="DEAD_box_RNA_helicase"/>
</dbReference>
<name>A0A3Q9GJ43_9ACTO</name>
<feature type="compositionally biased region" description="Basic and acidic residues" evidence="12">
    <location>
        <begin position="576"/>
        <end position="588"/>
    </location>
</feature>
<feature type="short sequence motif" description="Q motif" evidence="10">
    <location>
        <begin position="2"/>
        <end position="30"/>
    </location>
</feature>
<gene>
    <name evidence="16" type="ORF">EBQ10_01100</name>
</gene>
<dbReference type="RefSeq" id="WP_108725853.1">
    <property type="nucleotide sequence ID" value="NZ_CP029001.1"/>
</dbReference>
<dbReference type="InterPro" id="IPR005580">
    <property type="entry name" value="DbpA/CsdA_RNA-bd_dom"/>
</dbReference>
<dbReference type="PROSITE" id="PS00039">
    <property type="entry name" value="DEAD_ATP_HELICASE"/>
    <property type="match status" value="1"/>
</dbReference>
<dbReference type="InterPro" id="IPR057325">
    <property type="entry name" value="DeaD_dimer"/>
</dbReference>
<keyword evidence="7" id="KW-0346">Stress response</keyword>
<evidence type="ECO:0000256" key="10">
    <source>
        <dbReference type="PROSITE-ProRule" id="PRU00552"/>
    </source>
</evidence>
<dbReference type="GO" id="GO:0016787">
    <property type="term" value="F:hydrolase activity"/>
    <property type="evidence" value="ECO:0007669"/>
    <property type="project" value="UniProtKB-KW"/>
</dbReference>
<evidence type="ECO:0000256" key="2">
    <source>
        <dbReference type="ARBA" id="ARBA00022490"/>
    </source>
</evidence>
<feature type="region of interest" description="Disordered" evidence="12">
    <location>
        <begin position="431"/>
        <end position="485"/>
    </location>
</feature>
<dbReference type="CDD" id="cd00268">
    <property type="entry name" value="DEADc"/>
    <property type="match status" value="1"/>
</dbReference>
<keyword evidence="4 11" id="KW-0378">Hydrolase</keyword>
<dbReference type="GO" id="GO:0005524">
    <property type="term" value="F:ATP binding"/>
    <property type="evidence" value="ECO:0007669"/>
    <property type="project" value="UniProtKB-KW"/>
</dbReference>
<dbReference type="SMART" id="SM00487">
    <property type="entry name" value="DEXDc"/>
    <property type="match status" value="1"/>
</dbReference>
<accession>A0A3Q9GJ43</accession>
<evidence type="ECO:0000256" key="5">
    <source>
        <dbReference type="ARBA" id="ARBA00022806"/>
    </source>
</evidence>
<dbReference type="InterPro" id="IPR001650">
    <property type="entry name" value="Helicase_C-like"/>
</dbReference>
<dbReference type="InterPro" id="IPR011545">
    <property type="entry name" value="DEAD/DEAH_box_helicase_dom"/>
</dbReference>
<dbReference type="InterPro" id="IPR012677">
    <property type="entry name" value="Nucleotide-bd_a/b_plait_sf"/>
</dbReference>
<dbReference type="PROSITE" id="PS51195">
    <property type="entry name" value="Q_MOTIF"/>
    <property type="match status" value="1"/>
</dbReference>
<organism evidence="16 17">
    <name type="scientific">Trueperella pyogenes</name>
    <dbReference type="NCBI Taxonomy" id="1661"/>
    <lineage>
        <taxon>Bacteria</taxon>
        <taxon>Bacillati</taxon>
        <taxon>Actinomycetota</taxon>
        <taxon>Actinomycetes</taxon>
        <taxon>Actinomycetales</taxon>
        <taxon>Actinomycetaceae</taxon>
        <taxon>Trueperella</taxon>
    </lineage>
</organism>
<feature type="compositionally biased region" description="Basic and acidic residues" evidence="12">
    <location>
        <begin position="550"/>
        <end position="570"/>
    </location>
</feature>
<dbReference type="SUPFAM" id="SSF52540">
    <property type="entry name" value="P-loop containing nucleoside triphosphate hydrolases"/>
    <property type="match status" value="1"/>
</dbReference>
<feature type="domain" description="Helicase ATP-binding" evidence="13">
    <location>
        <begin position="33"/>
        <end position="204"/>
    </location>
</feature>
<feature type="domain" description="Helicase C-terminal" evidence="14">
    <location>
        <begin position="231"/>
        <end position="375"/>
    </location>
</feature>
<dbReference type="Pfam" id="PF03880">
    <property type="entry name" value="DbpA"/>
    <property type="match status" value="1"/>
</dbReference>
<feature type="compositionally biased region" description="Basic and acidic residues" evidence="12">
    <location>
        <begin position="443"/>
        <end position="473"/>
    </location>
</feature>
<evidence type="ECO:0000256" key="1">
    <source>
        <dbReference type="ARBA" id="ARBA00012552"/>
    </source>
</evidence>
<keyword evidence="3 11" id="KW-0547">Nucleotide-binding</keyword>
<dbReference type="Pfam" id="PF25399">
    <property type="entry name" value="DeaD_dimer"/>
    <property type="match status" value="1"/>
</dbReference>
<sequence>MTTFAGLNLPENILSAITQMGYENPTPIQEEAIPPLLEGRDVVGVAQTGTGKTAAFALPMLTHVDADLHHVQALVLAPTRELAMQGAEAIDNFASNTTGLNVVAVYGGSSYVPQINAIKDGAQVVVGTPGRVMDLIDKGALKLQSVKYFVLDEADEMLRMGFAEDVEKIASGLPAQRVTALFSATMPATIRRVAQTHMSDPVEITVTPPASTIATIHQTFAVVPTRHKIGALARVLATTSADAALVFVRTRATAEDLAIELSTRGVHAATLSGDVQQRDREKLVDRLRHGTLDVLVATDVAARGLDVERIGLVVNFDVPREVDTYVHRIGRTGRAGREGTSLTFVTPKERSRLRRIEQITGAAMEQVELPTPAEVSGLRARRLVAEAKERYEIGRLSVYREIIAEFRSEQIESDKPLSPEDLIAALLAIGVRDPGPQPDEEPEHLTARFEGRDERGRRSHRERGERPDRGDRRRPAKPKTFAGEGTMYRVEVGRKDGVSPGAIVGALTNEGGLNGSQLGRIDIYPTFSLVQISQEIDRDTQRRIAKARVSGRDLRISKDTGPRQSDERAQRKYRADRKFGEDKRERKFEGRRHIRNHDSSPRASRQSY</sequence>
<feature type="region of interest" description="Disordered" evidence="12">
    <location>
        <begin position="550"/>
        <end position="608"/>
    </location>
</feature>
<evidence type="ECO:0000259" key="15">
    <source>
        <dbReference type="PROSITE" id="PS51195"/>
    </source>
</evidence>
<dbReference type="Pfam" id="PF00270">
    <property type="entry name" value="DEAD"/>
    <property type="match status" value="1"/>
</dbReference>
<evidence type="ECO:0000256" key="9">
    <source>
        <dbReference type="ARBA" id="ARBA00047984"/>
    </source>
</evidence>
<keyword evidence="6 11" id="KW-0067">ATP-binding</keyword>
<dbReference type="InterPro" id="IPR000629">
    <property type="entry name" value="RNA-helicase_DEAD-box_CS"/>
</dbReference>
<evidence type="ECO:0000259" key="13">
    <source>
        <dbReference type="PROSITE" id="PS51192"/>
    </source>
</evidence>
<reference evidence="16 17" key="1">
    <citation type="submission" date="2018-11" db="EMBL/GenBank/DDBJ databases">
        <title>Multidrug-resistant genes are associated with an 42-kb island TGI1 carrying a complex class 1 integron in a Trueperella pyogenes.</title>
        <authorList>
            <person name="Dong W."/>
        </authorList>
    </citation>
    <scope>NUCLEOTIDE SEQUENCE [LARGE SCALE GENOMIC DNA]</scope>
    <source>
        <strain evidence="16 17">TP4</strain>
    </source>
</reference>
<dbReference type="EC" id="3.6.4.13" evidence="1"/>
<evidence type="ECO:0000313" key="17">
    <source>
        <dbReference type="Proteomes" id="UP000275951"/>
    </source>
</evidence>
<dbReference type="EMBL" id="CP033905">
    <property type="protein sequence ID" value="AZR06027.1"/>
    <property type="molecule type" value="Genomic_DNA"/>
</dbReference>
<evidence type="ECO:0000259" key="14">
    <source>
        <dbReference type="PROSITE" id="PS51194"/>
    </source>
</evidence>
<dbReference type="PANTHER" id="PTHR47959:SF1">
    <property type="entry name" value="ATP-DEPENDENT RNA HELICASE DBPA"/>
    <property type="match status" value="1"/>
</dbReference>
<keyword evidence="5 11" id="KW-0347">Helicase</keyword>
<dbReference type="SMART" id="SM00490">
    <property type="entry name" value="HELICc"/>
    <property type="match status" value="1"/>
</dbReference>
<dbReference type="PROSITE" id="PS51192">
    <property type="entry name" value="HELICASE_ATP_BIND_1"/>
    <property type="match status" value="1"/>
</dbReference>
<comment type="catalytic activity">
    <reaction evidence="9">
        <text>ATP + H2O = ADP + phosphate + H(+)</text>
        <dbReference type="Rhea" id="RHEA:13065"/>
        <dbReference type="ChEBI" id="CHEBI:15377"/>
        <dbReference type="ChEBI" id="CHEBI:15378"/>
        <dbReference type="ChEBI" id="CHEBI:30616"/>
        <dbReference type="ChEBI" id="CHEBI:43474"/>
        <dbReference type="ChEBI" id="CHEBI:456216"/>
        <dbReference type="EC" id="3.6.4.13"/>
    </reaction>
</comment>
<dbReference type="InterPro" id="IPR027417">
    <property type="entry name" value="P-loop_NTPase"/>
</dbReference>
<evidence type="ECO:0000256" key="8">
    <source>
        <dbReference type="ARBA" id="ARBA00038437"/>
    </source>
</evidence>
<evidence type="ECO:0000313" key="16">
    <source>
        <dbReference type="EMBL" id="AZR06027.1"/>
    </source>
</evidence>
<dbReference type="PROSITE" id="PS51194">
    <property type="entry name" value="HELICASE_CTER"/>
    <property type="match status" value="1"/>
</dbReference>
<keyword evidence="2" id="KW-0963">Cytoplasm</keyword>
<evidence type="ECO:0000256" key="11">
    <source>
        <dbReference type="RuleBase" id="RU000492"/>
    </source>
</evidence>
<proteinExistence type="inferred from homology"/>
<dbReference type="InterPro" id="IPR014014">
    <property type="entry name" value="RNA_helicase_DEAD_Q_motif"/>
</dbReference>
<feature type="domain" description="DEAD-box RNA helicase Q" evidence="15">
    <location>
        <begin position="2"/>
        <end position="30"/>
    </location>
</feature>
<evidence type="ECO:0000256" key="12">
    <source>
        <dbReference type="SAM" id="MobiDB-lite"/>
    </source>
</evidence>
<dbReference type="Gene3D" id="3.30.70.330">
    <property type="match status" value="1"/>
</dbReference>
<dbReference type="Gene3D" id="3.40.50.300">
    <property type="entry name" value="P-loop containing nucleotide triphosphate hydrolases"/>
    <property type="match status" value="2"/>
</dbReference>
<comment type="similarity">
    <text evidence="8 11">Belongs to the DEAD box helicase family.</text>
</comment>
<evidence type="ECO:0000256" key="4">
    <source>
        <dbReference type="ARBA" id="ARBA00022801"/>
    </source>
</evidence>
<dbReference type="PANTHER" id="PTHR47959">
    <property type="entry name" value="ATP-DEPENDENT RNA HELICASE RHLE-RELATED"/>
    <property type="match status" value="1"/>
</dbReference>
<dbReference type="InterPro" id="IPR014001">
    <property type="entry name" value="Helicase_ATP-bd"/>
</dbReference>
<dbReference type="AlphaFoldDB" id="A0A3Q9GJ43"/>
<dbReference type="CDD" id="cd18787">
    <property type="entry name" value="SF2_C_DEAD"/>
    <property type="match status" value="1"/>
</dbReference>
<dbReference type="FunFam" id="3.40.50.300:FF:000108">
    <property type="entry name" value="ATP-dependent RNA helicase RhlE"/>
    <property type="match status" value="1"/>
</dbReference>
<protein>
    <recommendedName>
        <fullName evidence="1">RNA helicase</fullName>
        <ecNumber evidence="1">3.6.4.13</ecNumber>
    </recommendedName>
</protein>
<dbReference type="InterPro" id="IPR044742">
    <property type="entry name" value="DEAD/DEAH_RhlB"/>
</dbReference>
<evidence type="ECO:0000256" key="7">
    <source>
        <dbReference type="ARBA" id="ARBA00023016"/>
    </source>
</evidence>
<dbReference type="GO" id="GO:0005829">
    <property type="term" value="C:cytosol"/>
    <property type="evidence" value="ECO:0007669"/>
    <property type="project" value="TreeGrafter"/>
</dbReference>
<dbReference type="Pfam" id="PF00271">
    <property type="entry name" value="Helicase_C"/>
    <property type="match status" value="1"/>
</dbReference>
<dbReference type="GO" id="GO:0003724">
    <property type="term" value="F:RNA helicase activity"/>
    <property type="evidence" value="ECO:0007669"/>
    <property type="project" value="UniProtKB-EC"/>
</dbReference>